<dbReference type="Pfam" id="PF20282">
    <property type="entry name" value="CTD6"/>
    <property type="match status" value="1"/>
</dbReference>
<gene>
    <name evidence="2" type="ORF">SAMN05443248_3116</name>
</gene>
<evidence type="ECO:0000313" key="2">
    <source>
        <dbReference type="EMBL" id="SHG93079.1"/>
    </source>
</evidence>
<evidence type="ECO:0000259" key="1">
    <source>
        <dbReference type="Pfam" id="PF20282"/>
    </source>
</evidence>
<proteinExistence type="predicted"/>
<feature type="domain" description="ABC-three component systems C-terminal" evidence="1">
    <location>
        <begin position="203"/>
        <end position="330"/>
    </location>
</feature>
<accession>A0A1M5NV70</accession>
<sequence>MDVRYDRLILSMDDTELEQFCRAWVEKKSGYFEVKRHAGTGDLGRDVVGFLTDQRHDGEWDNYQCKQYRSGVAQTQGLLAIGKVLYWAWKGEFTAPRKFFFVAPKGLARKLDGLLDRPSELKKMLLDNWDTTCAKNITNKETIALCTSLRAFIEAYDFKNVHSINIDQLMADSAVKPLLIEKFGADPGTYPPAVVPIDVESAEMRYIQELVDAYGERAKAVFASHQDVLDDKEHGPDLRRQRDRFFEADAFQKFYRDNTSALVITGFRKDVHFGVVDTWNATTPDTLARVETVMKQAGTITPAGPLAKYAHVPVKQGMCHHFVNDGEMSWKGKA</sequence>
<dbReference type="EMBL" id="LT670817">
    <property type="protein sequence ID" value="SHG93079.1"/>
    <property type="molecule type" value="Genomic_DNA"/>
</dbReference>
<name>A0A1M5NV70_9BRAD</name>
<reference evidence="2 3" key="1">
    <citation type="submission" date="2016-11" db="EMBL/GenBank/DDBJ databases">
        <authorList>
            <person name="Jaros S."/>
            <person name="Januszkiewicz K."/>
            <person name="Wedrychowicz H."/>
        </authorList>
    </citation>
    <scope>NUCLEOTIDE SEQUENCE [LARGE SCALE GENOMIC DNA]</scope>
    <source>
        <strain evidence="2 3">GAS138</strain>
    </source>
</reference>
<evidence type="ECO:0000313" key="3">
    <source>
        <dbReference type="Proteomes" id="UP000189796"/>
    </source>
</evidence>
<protein>
    <recommendedName>
        <fullName evidence="1">ABC-three component systems C-terminal domain-containing protein</fullName>
    </recommendedName>
</protein>
<organism evidence="2 3">
    <name type="scientific">Bradyrhizobium erythrophlei</name>
    <dbReference type="NCBI Taxonomy" id="1437360"/>
    <lineage>
        <taxon>Bacteria</taxon>
        <taxon>Pseudomonadati</taxon>
        <taxon>Pseudomonadota</taxon>
        <taxon>Alphaproteobacteria</taxon>
        <taxon>Hyphomicrobiales</taxon>
        <taxon>Nitrobacteraceae</taxon>
        <taxon>Bradyrhizobium</taxon>
    </lineage>
</organism>
<dbReference type="AlphaFoldDB" id="A0A1M5NV70"/>
<dbReference type="Proteomes" id="UP000189796">
    <property type="component" value="Chromosome I"/>
</dbReference>
<dbReference type="InterPro" id="IPR046914">
    <property type="entry name" value="ABC-3C_CTD6"/>
</dbReference>